<reference evidence="6" key="1">
    <citation type="journal article" date="2020" name="Nature">
        <title>Giant virus diversity and host interactions through global metagenomics.</title>
        <authorList>
            <person name="Schulz F."/>
            <person name="Roux S."/>
            <person name="Paez-Espino D."/>
            <person name="Jungbluth S."/>
            <person name="Walsh D.A."/>
            <person name="Denef V.J."/>
            <person name="McMahon K.D."/>
            <person name="Konstantinidis K.T."/>
            <person name="Eloe-Fadrosh E.A."/>
            <person name="Kyrpides N.C."/>
            <person name="Woyke T."/>
        </authorList>
    </citation>
    <scope>NUCLEOTIDE SEQUENCE</scope>
    <source>
        <strain evidence="6">GVMAG-M-3300009182-67</strain>
    </source>
</reference>
<dbReference type="Pfam" id="PF13639">
    <property type="entry name" value="zf-RING_2"/>
    <property type="match status" value="1"/>
</dbReference>
<organism evidence="6">
    <name type="scientific">viral metagenome</name>
    <dbReference type="NCBI Taxonomy" id="1070528"/>
    <lineage>
        <taxon>unclassified sequences</taxon>
        <taxon>metagenomes</taxon>
        <taxon>organismal metagenomes</taxon>
    </lineage>
</organism>
<dbReference type="GO" id="GO:0016567">
    <property type="term" value="P:protein ubiquitination"/>
    <property type="evidence" value="ECO:0007669"/>
    <property type="project" value="TreeGrafter"/>
</dbReference>
<dbReference type="AlphaFoldDB" id="A0A6C0B0C9"/>
<feature type="region of interest" description="Disordered" evidence="4">
    <location>
        <begin position="1"/>
        <end position="25"/>
    </location>
</feature>
<keyword evidence="3" id="KW-0862">Zinc</keyword>
<dbReference type="Gene3D" id="3.30.40.10">
    <property type="entry name" value="Zinc/RING finger domain, C3HC4 (zinc finger)"/>
    <property type="match status" value="1"/>
</dbReference>
<keyword evidence="1" id="KW-0479">Metal-binding</keyword>
<accession>A0A6C0B0C9</accession>
<evidence type="ECO:0000313" key="6">
    <source>
        <dbReference type="EMBL" id="QHS84923.1"/>
    </source>
</evidence>
<dbReference type="GO" id="GO:0008270">
    <property type="term" value="F:zinc ion binding"/>
    <property type="evidence" value="ECO:0007669"/>
    <property type="project" value="UniProtKB-KW"/>
</dbReference>
<evidence type="ECO:0000256" key="4">
    <source>
        <dbReference type="SAM" id="MobiDB-lite"/>
    </source>
</evidence>
<protein>
    <recommendedName>
        <fullName evidence="5">RING-type domain-containing protein</fullName>
    </recommendedName>
</protein>
<name>A0A6C0B0C9_9ZZZZ</name>
<feature type="domain" description="RING-type" evidence="5">
    <location>
        <begin position="60"/>
        <end position="110"/>
    </location>
</feature>
<evidence type="ECO:0000256" key="2">
    <source>
        <dbReference type="ARBA" id="ARBA00022771"/>
    </source>
</evidence>
<evidence type="ECO:0000259" key="5">
    <source>
        <dbReference type="PROSITE" id="PS50089"/>
    </source>
</evidence>
<evidence type="ECO:0000256" key="1">
    <source>
        <dbReference type="ARBA" id="ARBA00022723"/>
    </source>
</evidence>
<proteinExistence type="predicted"/>
<dbReference type="EMBL" id="MN739039">
    <property type="protein sequence ID" value="QHS84923.1"/>
    <property type="molecule type" value="Genomic_DNA"/>
</dbReference>
<dbReference type="PANTHER" id="PTHR45969:SF69">
    <property type="entry name" value="FINGER DOMAIN PROTEIN, PUTATIVE (AFU_ORTHOLOGUE AFUA_3G12190)-RELATED"/>
    <property type="match status" value="1"/>
</dbReference>
<evidence type="ECO:0000256" key="3">
    <source>
        <dbReference type="ARBA" id="ARBA00022833"/>
    </source>
</evidence>
<dbReference type="InterPro" id="IPR001841">
    <property type="entry name" value="Znf_RING"/>
</dbReference>
<dbReference type="PROSITE" id="PS50089">
    <property type="entry name" value="ZF_RING_2"/>
    <property type="match status" value="1"/>
</dbReference>
<keyword evidence="2" id="KW-0863">Zinc-finger</keyword>
<dbReference type="PANTHER" id="PTHR45969">
    <property type="entry name" value="RING ZINC FINGER PROTEIN-RELATED"/>
    <property type="match status" value="1"/>
</dbReference>
<dbReference type="InterPro" id="IPR013083">
    <property type="entry name" value="Znf_RING/FYVE/PHD"/>
</dbReference>
<sequence>MNGSPPGRDMIQPPSQAPPAPARPARRRRLDYDNYLPVANLGRQFDAQEKLKNVKGTDDCAICLTALNERPPVCMIVPCGHVFHCTCIRGWITENIISRDEPEPSCPLCRTPIQRLIENVNLPAFGKSRNSPVSKVSGDIKYLNSL</sequence>
<dbReference type="GO" id="GO:0061630">
    <property type="term" value="F:ubiquitin protein ligase activity"/>
    <property type="evidence" value="ECO:0007669"/>
    <property type="project" value="TreeGrafter"/>
</dbReference>
<dbReference type="SMART" id="SM00184">
    <property type="entry name" value="RING"/>
    <property type="match status" value="1"/>
</dbReference>
<dbReference type="SUPFAM" id="SSF57850">
    <property type="entry name" value="RING/U-box"/>
    <property type="match status" value="1"/>
</dbReference>